<evidence type="ECO:0000313" key="4">
    <source>
        <dbReference type="Proteomes" id="UP000327013"/>
    </source>
</evidence>
<dbReference type="GO" id="GO:0008239">
    <property type="term" value="F:dipeptidyl-peptidase activity"/>
    <property type="evidence" value="ECO:0007669"/>
    <property type="project" value="TreeGrafter"/>
</dbReference>
<dbReference type="PANTHER" id="PTHR23422:SF9">
    <property type="entry name" value="ZN-DEPENDENT HYDROLASE"/>
    <property type="match status" value="1"/>
</dbReference>
<keyword evidence="4" id="KW-1185">Reference proteome</keyword>
<proteinExistence type="predicted"/>
<evidence type="ECO:0000256" key="1">
    <source>
        <dbReference type="ARBA" id="ARBA00022723"/>
    </source>
</evidence>
<gene>
    <name evidence="3" type="ORF">FH972_001845</name>
</gene>
<dbReference type="AlphaFoldDB" id="A0A5N6QGB6"/>
<reference evidence="3 4" key="1">
    <citation type="submission" date="2019-06" db="EMBL/GenBank/DDBJ databases">
        <title>A chromosomal-level reference genome of Carpinus fangiana (Coryloideae, Betulaceae).</title>
        <authorList>
            <person name="Yang X."/>
            <person name="Wang Z."/>
            <person name="Zhang L."/>
            <person name="Hao G."/>
            <person name="Liu J."/>
            <person name="Yang Y."/>
        </authorList>
    </citation>
    <scope>NUCLEOTIDE SEQUENCE [LARGE SCALE GENOMIC DNA]</scope>
    <source>
        <strain evidence="3">Cfa_2016G</strain>
        <tissue evidence="3">Leaf</tissue>
    </source>
</reference>
<dbReference type="InterPro" id="IPR039461">
    <property type="entry name" value="Peptidase_M49"/>
</dbReference>
<protein>
    <submittedName>
        <fullName evidence="3">Uncharacterized protein</fullName>
    </submittedName>
</protein>
<dbReference type="GO" id="GO:0005737">
    <property type="term" value="C:cytoplasm"/>
    <property type="evidence" value="ECO:0007669"/>
    <property type="project" value="TreeGrafter"/>
</dbReference>
<dbReference type="GO" id="GO:0046872">
    <property type="term" value="F:metal ion binding"/>
    <property type="evidence" value="ECO:0007669"/>
    <property type="project" value="UniProtKB-KW"/>
</dbReference>
<dbReference type="EMBL" id="CM017321">
    <property type="protein sequence ID" value="KAE7997190.1"/>
    <property type="molecule type" value="Genomic_DNA"/>
</dbReference>
<dbReference type="Proteomes" id="UP000327013">
    <property type="component" value="Chromosome 1"/>
</dbReference>
<dbReference type="OrthoDB" id="510307at2759"/>
<sequence>MYVSFLAGCFRSVRFGIHEAHGKGQALQFNWLYDKGAFILHPDEKFSVDFSKVEGAVESLSREILTIQAKGDKEAANVLLQKCSKMTQPLKLALQKLEDIQVPVDIAPIFPIANKILE</sequence>
<keyword evidence="1" id="KW-0479">Metal-binding</keyword>
<evidence type="ECO:0000256" key="2">
    <source>
        <dbReference type="ARBA" id="ARBA00022801"/>
    </source>
</evidence>
<accession>A0A5N6QGB6</accession>
<evidence type="ECO:0000313" key="3">
    <source>
        <dbReference type="EMBL" id="KAE7997190.1"/>
    </source>
</evidence>
<name>A0A5N6QGB6_9ROSI</name>
<keyword evidence="2" id="KW-0378">Hydrolase</keyword>
<dbReference type="PANTHER" id="PTHR23422">
    <property type="entry name" value="DIPEPTIDYL PEPTIDASE III-RELATED"/>
    <property type="match status" value="1"/>
</dbReference>
<organism evidence="3 4">
    <name type="scientific">Carpinus fangiana</name>
    <dbReference type="NCBI Taxonomy" id="176857"/>
    <lineage>
        <taxon>Eukaryota</taxon>
        <taxon>Viridiplantae</taxon>
        <taxon>Streptophyta</taxon>
        <taxon>Embryophyta</taxon>
        <taxon>Tracheophyta</taxon>
        <taxon>Spermatophyta</taxon>
        <taxon>Magnoliopsida</taxon>
        <taxon>eudicotyledons</taxon>
        <taxon>Gunneridae</taxon>
        <taxon>Pentapetalae</taxon>
        <taxon>rosids</taxon>
        <taxon>fabids</taxon>
        <taxon>Fagales</taxon>
        <taxon>Betulaceae</taxon>
        <taxon>Carpinus</taxon>
    </lineage>
</organism>